<dbReference type="EMBL" id="AP028127">
    <property type="protein sequence ID" value="BEH91010.1"/>
    <property type="molecule type" value="Genomic_DNA"/>
</dbReference>
<protein>
    <recommendedName>
        <fullName evidence="3">BspA family leucine-rich repeat surface protein</fullName>
    </recommendedName>
</protein>
<evidence type="ECO:0000313" key="1">
    <source>
        <dbReference type="EMBL" id="BEH91010.1"/>
    </source>
</evidence>
<dbReference type="SUPFAM" id="SSF52058">
    <property type="entry name" value="L domain-like"/>
    <property type="match status" value="1"/>
</dbReference>
<dbReference type="Gene3D" id="3.80.10.10">
    <property type="entry name" value="Ribonuclease Inhibitor"/>
    <property type="match status" value="1"/>
</dbReference>
<dbReference type="NCBIfam" id="TIGR02167">
    <property type="entry name" value="Liste_lipo_26"/>
    <property type="match status" value="4"/>
</dbReference>
<evidence type="ECO:0008006" key="3">
    <source>
        <dbReference type="Google" id="ProtNLM"/>
    </source>
</evidence>
<evidence type="ECO:0000313" key="2">
    <source>
        <dbReference type="Proteomes" id="UP001432099"/>
    </source>
</evidence>
<organism evidence="1 2">
    <name type="scientific">Turicibacter faecis</name>
    <dbReference type="NCBI Taxonomy" id="2963365"/>
    <lineage>
        <taxon>Bacteria</taxon>
        <taxon>Bacillati</taxon>
        <taxon>Bacillota</taxon>
        <taxon>Erysipelotrichia</taxon>
        <taxon>Erysipelotrichales</taxon>
        <taxon>Turicibacteraceae</taxon>
        <taxon>Turicibacter</taxon>
    </lineage>
</organism>
<proteinExistence type="predicted"/>
<keyword evidence="2" id="KW-1185">Reference proteome</keyword>
<dbReference type="Proteomes" id="UP001432099">
    <property type="component" value="Chromosome"/>
</dbReference>
<gene>
    <name evidence="1" type="ORF">T23_11120</name>
</gene>
<name>A0ABM8IP27_9FIRM</name>
<accession>A0ABM8IP27</accession>
<dbReference type="InterPro" id="IPR005046">
    <property type="entry name" value="DUF285"/>
</dbReference>
<dbReference type="RefSeq" id="WP_338618067.1">
    <property type="nucleotide sequence ID" value="NZ_AP028127.1"/>
</dbReference>
<dbReference type="InterPro" id="IPR032675">
    <property type="entry name" value="LRR_dom_sf"/>
</dbReference>
<sequence>MGNVLNMSGMFSGCSGFTGLDVSGFDTKSVTNMNSMFASCSRLTNLDVSGFDTTNVTDMRSMFNECSGLTGLDVSGFDTINVTNMSCMFEGCSELTSLDLGRFNLENVQFKWDTFKGCTQLKIIDLGQCQWTTADNLFGFQSNIPLIIISPSIGIQNYDFSNIRPRSGLKYKAGQGSFLGGLKEKTEYPGQYVYESREALARAIPDINLSERPNYATYFFLRWDAKPLSASNSLEELWNRANGSYTAVWWPADVKLRSRFFR</sequence>
<reference evidence="1" key="1">
    <citation type="journal article" date="2024" name="Int. J. Syst. Evol. Microbiol.">
        <title>Turicibacter faecis sp. nov., isolated from faeces of heart failure mouse model.</title>
        <authorList>
            <person name="Imamura Y."/>
            <person name="Motooka D."/>
            <person name="Nakajima Y."/>
            <person name="Ito S."/>
            <person name="Kitakaze M."/>
            <person name="Iida T."/>
            <person name="Nakamura S."/>
        </authorList>
    </citation>
    <scope>NUCLEOTIDE SEQUENCE</scope>
    <source>
        <strain evidence="1">TC023</strain>
    </source>
</reference>
<dbReference type="InterPro" id="IPR011889">
    <property type="entry name" value="Liste_lipo_26"/>
</dbReference>
<dbReference type="Pfam" id="PF03382">
    <property type="entry name" value="DUF285"/>
    <property type="match status" value="1"/>
</dbReference>